<dbReference type="InterPro" id="IPR018247">
    <property type="entry name" value="EF_Hand_1_Ca_BS"/>
</dbReference>
<proteinExistence type="predicted"/>
<keyword evidence="3" id="KW-1185">Reference proteome</keyword>
<reference evidence="3" key="1">
    <citation type="journal article" date="2019" name="Int. J. Syst. Evol. Microbiol.">
        <title>The Global Catalogue of Microorganisms (GCM) 10K type strain sequencing project: providing services to taxonomists for standard genome sequencing and annotation.</title>
        <authorList>
            <consortium name="The Broad Institute Genomics Platform"/>
            <consortium name="The Broad Institute Genome Sequencing Center for Infectious Disease"/>
            <person name="Wu L."/>
            <person name="Ma J."/>
        </authorList>
    </citation>
    <scope>NUCLEOTIDE SEQUENCE [LARGE SCALE GENOMIC DNA]</scope>
    <source>
        <strain evidence="3">JCM 3389</strain>
    </source>
</reference>
<feature type="transmembrane region" description="Helical" evidence="1">
    <location>
        <begin position="6"/>
        <end position="25"/>
    </location>
</feature>
<dbReference type="PROSITE" id="PS00018">
    <property type="entry name" value="EF_HAND_1"/>
    <property type="match status" value="1"/>
</dbReference>
<evidence type="ECO:0000313" key="3">
    <source>
        <dbReference type="Proteomes" id="UP001597342"/>
    </source>
</evidence>
<dbReference type="Proteomes" id="UP001597342">
    <property type="component" value="Unassembled WGS sequence"/>
</dbReference>
<dbReference type="EMBL" id="JBHUHU010000005">
    <property type="protein sequence ID" value="MFD2101677.1"/>
    <property type="molecule type" value="Genomic_DNA"/>
</dbReference>
<evidence type="ECO:0008006" key="4">
    <source>
        <dbReference type="Google" id="ProtNLM"/>
    </source>
</evidence>
<evidence type="ECO:0000256" key="1">
    <source>
        <dbReference type="SAM" id="Phobius"/>
    </source>
</evidence>
<comment type="caution">
    <text evidence="2">The sequence shown here is derived from an EMBL/GenBank/DDBJ whole genome shotgun (WGS) entry which is preliminary data.</text>
</comment>
<dbReference type="RefSeq" id="WP_379832244.1">
    <property type="nucleotide sequence ID" value="NZ_JBHUHU010000005.1"/>
</dbReference>
<keyword evidence="1" id="KW-1133">Transmembrane helix</keyword>
<keyword evidence="1" id="KW-0812">Transmembrane</keyword>
<name>A0ABW4Y1M6_9FLAO</name>
<evidence type="ECO:0000313" key="2">
    <source>
        <dbReference type="EMBL" id="MFD2101677.1"/>
    </source>
</evidence>
<keyword evidence="1" id="KW-0472">Membrane</keyword>
<feature type="transmembrane region" description="Helical" evidence="1">
    <location>
        <begin position="37"/>
        <end position="57"/>
    </location>
</feature>
<protein>
    <recommendedName>
        <fullName evidence="4">EF-hand domain-containing protein</fullName>
    </recommendedName>
</protein>
<accession>A0ABW4Y1M6</accession>
<sequence>MNYNQIGILLGICAVLFILLTWKKVHNPYLKSLWKSSLLAFSMYAVLLIFIEVRWHFISEYASKFDVNGNGFVDLGEYSEEAIKAMNRKTYGATVRIYASLTMAALSAIVGFSFLMSDIMVFRLKNKEFKK</sequence>
<feature type="transmembrane region" description="Helical" evidence="1">
    <location>
        <begin position="97"/>
        <end position="122"/>
    </location>
</feature>
<gene>
    <name evidence="2" type="ORF">ACFSJE_17935</name>
</gene>
<organism evidence="2 3">
    <name type="scientific">Flagellimonas iocasae</name>
    <dbReference type="NCBI Taxonomy" id="2055905"/>
    <lineage>
        <taxon>Bacteria</taxon>
        <taxon>Pseudomonadati</taxon>
        <taxon>Bacteroidota</taxon>
        <taxon>Flavobacteriia</taxon>
        <taxon>Flavobacteriales</taxon>
        <taxon>Flavobacteriaceae</taxon>
        <taxon>Flagellimonas</taxon>
    </lineage>
</organism>